<evidence type="ECO:0000313" key="6">
    <source>
        <dbReference type="Proteomes" id="UP000799437"/>
    </source>
</evidence>
<feature type="domain" description="Zn(2)-C6 fungal-type" evidence="4">
    <location>
        <begin position="57"/>
        <end position="87"/>
    </location>
</feature>
<dbReference type="GO" id="GO:0000981">
    <property type="term" value="F:DNA-binding transcription factor activity, RNA polymerase II-specific"/>
    <property type="evidence" value="ECO:0007669"/>
    <property type="project" value="InterPro"/>
</dbReference>
<keyword evidence="2" id="KW-0539">Nucleus</keyword>
<accession>A0A6A6WA05</accession>
<keyword evidence="6" id="KW-1185">Reference proteome</keyword>
<feature type="region of interest" description="Disordered" evidence="3">
    <location>
        <begin position="116"/>
        <end position="198"/>
    </location>
</feature>
<dbReference type="InterPro" id="IPR001138">
    <property type="entry name" value="Zn2Cys6_DnaBD"/>
</dbReference>
<dbReference type="Pfam" id="PF00172">
    <property type="entry name" value="Zn_clus"/>
    <property type="match status" value="1"/>
</dbReference>
<feature type="compositionally biased region" description="Polar residues" evidence="3">
    <location>
        <begin position="118"/>
        <end position="133"/>
    </location>
</feature>
<protein>
    <recommendedName>
        <fullName evidence="4">Zn(2)-C6 fungal-type domain-containing protein</fullName>
    </recommendedName>
</protein>
<dbReference type="SUPFAM" id="SSF57701">
    <property type="entry name" value="Zn2/Cys6 DNA-binding domain"/>
    <property type="match status" value="1"/>
</dbReference>
<dbReference type="PANTHER" id="PTHR37534:SF12">
    <property type="entry name" value="ZN(2)-C6 FUNGAL-TYPE DOMAIN-CONTAINING PROTEIN"/>
    <property type="match status" value="1"/>
</dbReference>
<name>A0A6A6WA05_9PEZI</name>
<evidence type="ECO:0000313" key="5">
    <source>
        <dbReference type="EMBL" id="KAF2759395.1"/>
    </source>
</evidence>
<gene>
    <name evidence="5" type="ORF">EJ05DRAFT_475608</name>
</gene>
<evidence type="ECO:0000256" key="2">
    <source>
        <dbReference type="ARBA" id="ARBA00023242"/>
    </source>
</evidence>
<dbReference type="GO" id="GO:0008270">
    <property type="term" value="F:zinc ion binding"/>
    <property type="evidence" value="ECO:0007669"/>
    <property type="project" value="InterPro"/>
</dbReference>
<dbReference type="Proteomes" id="UP000799437">
    <property type="component" value="Unassembled WGS sequence"/>
</dbReference>
<dbReference type="OrthoDB" id="5294180at2759"/>
<dbReference type="SMART" id="SM00066">
    <property type="entry name" value="GAL4"/>
    <property type="match status" value="1"/>
</dbReference>
<proteinExistence type="predicted"/>
<feature type="non-terminal residue" evidence="5">
    <location>
        <position position="719"/>
    </location>
</feature>
<evidence type="ECO:0000259" key="4">
    <source>
        <dbReference type="PROSITE" id="PS50048"/>
    </source>
</evidence>
<organism evidence="5 6">
    <name type="scientific">Pseudovirgaria hyperparasitica</name>
    <dbReference type="NCBI Taxonomy" id="470096"/>
    <lineage>
        <taxon>Eukaryota</taxon>
        <taxon>Fungi</taxon>
        <taxon>Dikarya</taxon>
        <taxon>Ascomycota</taxon>
        <taxon>Pezizomycotina</taxon>
        <taxon>Dothideomycetes</taxon>
        <taxon>Dothideomycetes incertae sedis</taxon>
        <taxon>Acrospermales</taxon>
        <taxon>Acrospermaceae</taxon>
        <taxon>Pseudovirgaria</taxon>
    </lineage>
</organism>
<dbReference type="PROSITE" id="PS50048">
    <property type="entry name" value="ZN2_CY6_FUNGAL_2"/>
    <property type="match status" value="1"/>
</dbReference>
<dbReference type="EMBL" id="ML996570">
    <property type="protein sequence ID" value="KAF2759395.1"/>
    <property type="molecule type" value="Genomic_DNA"/>
</dbReference>
<reference evidence="5" key="1">
    <citation type="journal article" date="2020" name="Stud. Mycol.">
        <title>101 Dothideomycetes genomes: a test case for predicting lifestyles and emergence of pathogens.</title>
        <authorList>
            <person name="Haridas S."/>
            <person name="Albert R."/>
            <person name="Binder M."/>
            <person name="Bloem J."/>
            <person name="Labutti K."/>
            <person name="Salamov A."/>
            <person name="Andreopoulos B."/>
            <person name="Baker S."/>
            <person name="Barry K."/>
            <person name="Bills G."/>
            <person name="Bluhm B."/>
            <person name="Cannon C."/>
            <person name="Castanera R."/>
            <person name="Culley D."/>
            <person name="Daum C."/>
            <person name="Ezra D."/>
            <person name="Gonzalez J."/>
            <person name="Henrissat B."/>
            <person name="Kuo A."/>
            <person name="Liang C."/>
            <person name="Lipzen A."/>
            <person name="Lutzoni F."/>
            <person name="Magnuson J."/>
            <person name="Mondo S."/>
            <person name="Nolan M."/>
            <person name="Ohm R."/>
            <person name="Pangilinan J."/>
            <person name="Park H.-J."/>
            <person name="Ramirez L."/>
            <person name="Alfaro M."/>
            <person name="Sun H."/>
            <person name="Tritt A."/>
            <person name="Yoshinaga Y."/>
            <person name="Zwiers L.-H."/>
            <person name="Turgeon B."/>
            <person name="Goodwin S."/>
            <person name="Spatafora J."/>
            <person name="Crous P."/>
            <person name="Grigoriev I."/>
        </authorList>
    </citation>
    <scope>NUCLEOTIDE SEQUENCE</scope>
    <source>
        <strain evidence="5">CBS 121739</strain>
    </source>
</reference>
<sequence>MSTSLNPSMSISKHPLNMVGTTINPITTTTITTTPTAAQTQAAKAAQAKMHRRSRTGCFTCRLRRKKCDEGKPGCRACNHLGLKCEYKRPVWWSNNEQRRHQKELIKNIIKRTKLAEKTSQPVAPPCSSTHSPPSLCHSLPASDGYSDGGAAHTRAASVDSQLSLDYDHNSSINHHHHHHQPHFHHVQSPEYYDSTSMLPPPPPMYAPSSYGHHHHPFPPCVPYEVDIKTERQTFVNDVPTRRDSSISTFSTYQAPGSTSSHSDSWIQQDYFESRRESFAEEPIDFHYFDFTQGQPPLTPSHPAVVIQVEDEDQYLLDHFINNVIGLIFPILEVNQHGSARSDVILPALQSNKCYLHCCLSIAALHLKGLRAGSGTENDDSIDQDIMRHRFATVSELCDALNRDVDHAQILEATLSMIFFQCMVGRPDDSLPDIPWHQHYQAVTNLLNKLELPAQLVAMNNTNTHQPPFNMTLAAWIDILGATMLARTPVFADTYREKLIADAPSGLAELMGCDDRVMYLISEIACLEALKADGMDDVTLCSHIKLLGDQISLTETTSSSSTASTSALSSPYSPTGAIRPKHLSRAITAVFRLAARIALCGLIPDIDRTSASITSLVSALVDAMAFIPVAFDKCLAWPLLVAGSVALPDSAFRGMFAARAARMGEEGVVGGAEGSFGRVGILLAEVWAEADADCGVGGVGGGSVHWRDVMRRKGWDCLL</sequence>
<dbReference type="PANTHER" id="PTHR37534">
    <property type="entry name" value="TRANSCRIPTIONAL ACTIVATOR PROTEIN UGA3"/>
    <property type="match status" value="1"/>
</dbReference>
<comment type="subcellular location">
    <subcellularLocation>
        <location evidence="1">Nucleus</location>
    </subcellularLocation>
</comment>
<dbReference type="InterPro" id="IPR021858">
    <property type="entry name" value="Fun_TF"/>
</dbReference>
<dbReference type="Gene3D" id="4.10.240.10">
    <property type="entry name" value="Zn(2)-C6 fungal-type DNA-binding domain"/>
    <property type="match status" value="1"/>
</dbReference>
<dbReference type="RefSeq" id="XP_033601846.1">
    <property type="nucleotide sequence ID" value="XM_033743837.1"/>
</dbReference>
<dbReference type="PROSITE" id="PS00463">
    <property type="entry name" value="ZN2_CY6_FUNGAL_1"/>
    <property type="match status" value="1"/>
</dbReference>
<dbReference type="AlphaFoldDB" id="A0A6A6WA05"/>
<evidence type="ECO:0000256" key="1">
    <source>
        <dbReference type="ARBA" id="ARBA00004123"/>
    </source>
</evidence>
<dbReference type="GO" id="GO:0005634">
    <property type="term" value="C:nucleus"/>
    <property type="evidence" value="ECO:0007669"/>
    <property type="project" value="UniProtKB-SubCell"/>
</dbReference>
<dbReference type="CDD" id="cd00067">
    <property type="entry name" value="GAL4"/>
    <property type="match status" value="1"/>
</dbReference>
<dbReference type="Pfam" id="PF11951">
    <property type="entry name" value="Fungal_trans_2"/>
    <property type="match status" value="1"/>
</dbReference>
<dbReference type="GeneID" id="54484891"/>
<evidence type="ECO:0000256" key="3">
    <source>
        <dbReference type="SAM" id="MobiDB-lite"/>
    </source>
</evidence>
<feature type="compositionally biased region" description="Basic residues" evidence="3">
    <location>
        <begin position="174"/>
        <end position="186"/>
    </location>
</feature>
<dbReference type="InterPro" id="IPR036864">
    <property type="entry name" value="Zn2-C6_fun-type_DNA-bd_sf"/>
</dbReference>